<feature type="transmembrane region" description="Helical" evidence="1">
    <location>
        <begin position="354"/>
        <end position="373"/>
    </location>
</feature>
<sequence length="602" mass="63641">MASRIFEAGSVRFRRVTAGLARGAGTAAARFPVTTLLIVAISLLSNLAVRDYFLPNEADLPWLLASLYGGAASAVVVTLASEARGLASLIRHGSALAAALAVGLAIWFGPRFGVYPPALIAAVTLAVPLAPFIRRGDGMRFWTYTLWTNVGVVLAFLSVLLFTLGLSAILEMIRFLFAVGLSNTAYEHIFVTAFTLIGPLFALGRVPAGFEEAMPGPEDRLVAGVRIMVGWIAAPLALVTALVLHLYAVKILATASLPANEIGWIVTFFALLVLALRIAIAPFLAEETLPIRLFRRSFVAILVVPLVLLAIAATIRIAAEGVTLPRYYLALGVLAAGVVVLMQAVKRLRGDIRVMASVPLLLLALSSFGPWGAASTVGRSQTALIVAEADATGAEGDATLVAADRGGNADRRLRSRLYALEDAGQIHRVLPYLDPALRERVAEAQGRDNSAFDILMAGLGLSRPSTLQAVRSFTAGSTLVVDTDGYDRATTELSVAAGEVDENAPDARSPIPVAARIEGNQLVVRVGTAEDQFDLTAAIADLPEAVFATPPERLAPPVLDLQGVGGRRLRLVLRQVIQEGDGGAISAATMSLHFRASEWDPA</sequence>
<name>A0A7W6MNB8_9HYPH</name>
<dbReference type="AlphaFoldDB" id="A0A7W6MNB8"/>
<dbReference type="RefSeq" id="WP_183206217.1">
    <property type="nucleotide sequence ID" value="NZ_JAAAMM010000001.1"/>
</dbReference>
<feature type="transmembrane region" description="Helical" evidence="1">
    <location>
        <begin position="325"/>
        <end position="342"/>
    </location>
</feature>
<dbReference type="Pfam" id="PF13687">
    <property type="entry name" value="DUF4153"/>
    <property type="match status" value="1"/>
</dbReference>
<accession>A0A7W6MNB8</accession>
<feature type="transmembrane region" description="Helical" evidence="1">
    <location>
        <begin position="262"/>
        <end position="285"/>
    </location>
</feature>
<protein>
    <recommendedName>
        <fullName evidence="4">DUF4153 domain-containing protein</fullName>
    </recommendedName>
</protein>
<dbReference type="Proteomes" id="UP000588647">
    <property type="component" value="Unassembled WGS sequence"/>
</dbReference>
<feature type="transmembrane region" description="Helical" evidence="1">
    <location>
        <begin position="145"/>
        <end position="169"/>
    </location>
</feature>
<reference evidence="2 3" key="1">
    <citation type="submission" date="2020-08" db="EMBL/GenBank/DDBJ databases">
        <title>Genomic Encyclopedia of Type Strains, Phase IV (KMG-IV): sequencing the most valuable type-strain genomes for metagenomic binning, comparative biology and taxonomic classification.</title>
        <authorList>
            <person name="Goeker M."/>
        </authorList>
    </citation>
    <scope>NUCLEOTIDE SEQUENCE [LARGE SCALE GENOMIC DNA]</scope>
    <source>
        <strain evidence="2 3">DSM 103570</strain>
    </source>
</reference>
<feature type="transmembrane region" description="Helical" evidence="1">
    <location>
        <begin position="189"/>
        <end position="208"/>
    </location>
</feature>
<feature type="transmembrane region" description="Helical" evidence="1">
    <location>
        <begin position="297"/>
        <end position="319"/>
    </location>
</feature>
<feature type="transmembrane region" description="Helical" evidence="1">
    <location>
        <begin position="114"/>
        <end position="133"/>
    </location>
</feature>
<gene>
    <name evidence="2" type="ORF">GGR03_000775</name>
</gene>
<keyword evidence="3" id="KW-1185">Reference proteome</keyword>
<comment type="caution">
    <text evidence="2">The sequence shown here is derived from an EMBL/GenBank/DDBJ whole genome shotgun (WGS) entry which is preliminary data.</text>
</comment>
<dbReference type="EMBL" id="JACIEM010000001">
    <property type="protein sequence ID" value="MBB4001728.1"/>
    <property type="molecule type" value="Genomic_DNA"/>
</dbReference>
<feature type="transmembrane region" description="Helical" evidence="1">
    <location>
        <begin position="60"/>
        <end position="80"/>
    </location>
</feature>
<evidence type="ECO:0000313" key="2">
    <source>
        <dbReference type="EMBL" id="MBB4001728.1"/>
    </source>
</evidence>
<evidence type="ECO:0000313" key="3">
    <source>
        <dbReference type="Proteomes" id="UP000588647"/>
    </source>
</evidence>
<organism evidence="2 3">
    <name type="scientific">Aurantimonas endophytica</name>
    <dbReference type="NCBI Taxonomy" id="1522175"/>
    <lineage>
        <taxon>Bacteria</taxon>
        <taxon>Pseudomonadati</taxon>
        <taxon>Pseudomonadota</taxon>
        <taxon>Alphaproteobacteria</taxon>
        <taxon>Hyphomicrobiales</taxon>
        <taxon>Aurantimonadaceae</taxon>
        <taxon>Aurantimonas</taxon>
    </lineage>
</organism>
<feature type="transmembrane region" description="Helical" evidence="1">
    <location>
        <begin position="89"/>
        <end position="108"/>
    </location>
</feature>
<dbReference type="InterPro" id="IPR025291">
    <property type="entry name" value="DUF4153"/>
</dbReference>
<proteinExistence type="predicted"/>
<keyword evidence="1" id="KW-0472">Membrane</keyword>
<evidence type="ECO:0000256" key="1">
    <source>
        <dbReference type="SAM" id="Phobius"/>
    </source>
</evidence>
<feature type="transmembrane region" description="Helical" evidence="1">
    <location>
        <begin position="20"/>
        <end position="48"/>
    </location>
</feature>
<keyword evidence="1" id="KW-0812">Transmembrane</keyword>
<evidence type="ECO:0008006" key="4">
    <source>
        <dbReference type="Google" id="ProtNLM"/>
    </source>
</evidence>
<feature type="transmembrane region" description="Helical" evidence="1">
    <location>
        <begin position="229"/>
        <end position="250"/>
    </location>
</feature>
<keyword evidence="1" id="KW-1133">Transmembrane helix</keyword>